<keyword evidence="1" id="KW-1133">Transmembrane helix</keyword>
<keyword evidence="1" id="KW-0472">Membrane</keyword>
<reference evidence="2" key="1">
    <citation type="submission" date="2022-09" db="EMBL/GenBank/DDBJ databases">
        <title>Actin cytoskeleton and complex cell architecture in an #Asgard archaeon.</title>
        <authorList>
            <person name="Ponce Toledo R.I."/>
            <person name="Schleper C."/>
            <person name="Rodrigues Oliveira T."/>
            <person name="Wollweber F."/>
            <person name="Xu J."/>
            <person name="Rittmann S."/>
            <person name="Klingl A."/>
            <person name="Pilhofer M."/>
        </authorList>
    </citation>
    <scope>NUCLEOTIDE SEQUENCE</scope>
    <source>
        <strain evidence="2">B-35</strain>
    </source>
</reference>
<proteinExistence type="predicted"/>
<keyword evidence="1" id="KW-0812">Transmembrane</keyword>
<dbReference type="Proteomes" id="UP001208689">
    <property type="component" value="Chromosome"/>
</dbReference>
<evidence type="ECO:0000313" key="3">
    <source>
        <dbReference type="Proteomes" id="UP001208689"/>
    </source>
</evidence>
<name>A0ABY6HUG0_9ARCH</name>
<evidence type="ECO:0008006" key="4">
    <source>
        <dbReference type="Google" id="ProtNLM"/>
    </source>
</evidence>
<accession>A0ABY6HUG0</accession>
<feature type="transmembrane region" description="Helical" evidence="1">
    <location>
        <begin position="30"/>
        <end position="51"/>
    </location>
</feature>
<keyword evidence="3" id="KW-1185">Reference proteome</keyword>
<gene>
    <name evidence="2" type="ORF">NEF87_003443</name>
</gene>
<evidence type="ECO:0000256" key="1">
    <source>
        <dbReference type="SAM" id="Phobius"/>
    </source>
</evidence>
<evidence type="ECO:0000313" key="2">
    <source>
        <dbReference type="EMBL" id="UYP47158.1"/>
    </source>
</evidence>
<organism evidence="2 3">
    <name type="scientific">Candidatus Lokiarchaeum ossiferum</name>
    <dbReference type="NCBI Taxonomy" id="2951803"/>
    <lineage>
        <taxon>Archaea</taxon>
        <taxon>Promethearchaeati</taxon>
        <taxon>Promethearchaeota</taxon>
        <taxon>Promethearchaeia</taxon>
        <taxon>Promethearchaeales</taxon>
        <taxon>Promethearchaeaceae</taxon>
        <taxon>Candidatus Lokiarchaeum</taxon>
    </lineage>
</organism>
<protein>
    <recommendedName>
        <fullName evidence="4">LPXTG cell wall anchor domain-containing protein</fullName>
    </recommendedName>
</protein>
<sequence length="61" mass="6758">MVRVSIISNSNTSPQVPVGKQSTDDYFNTIPGYTGFLVGIITIMTCVAIILQKRVKREKLD</sequence>
<dbReference type="EMBL" id="CP104013">
    <property type="protein sequence ID" value="UYP47158.1"/>
    <property type="molecule type" value="Genomic_DNA"/>
</dbReference>